<dbReference type="AlphaFoldDB" id="A0A8X6MNW7"/>
<organism evidence="1 2">
    <name type="scientific">Nephila pilipes</name>
    <name type="common">Giant wood spider</name>
    <name type="synonym">Nephila maculata</name>
    <dbReference type="NCBI Taxonomy" id="299642"/>
    <lineage>
        <taxon>Eukaryota</taxon>
        <taxon>Metazoa</taxon>
        <taxon>Ecdysozoa</taxon>
        <taxon>Arthropoda</taxon>
        <taxon>Chelicerata</taxon>
        <taxon>Arachnida</taxon>
        <taxon>Araneae</taxon>
        <taxon>Araneomorphae</taxon>
        <taxon>Entelegynae</taxon>
        <taxon>Araneoidea</taxon>
        <taxon>Nephilidae</taxon>
        <taxon>Nephila</taxon>
    </lineage>
</organism>
<proteinExistence type="predicted"/>
<reference evidence="1" key="1">
    <citation type="submission" date="2020-08" db="EMBL/GenBank/DDBJ databases">
        <title>Multicomponent nature underlies the extraordinary mechanical properties of spider dragline silk.</title>
        <authorList>
            <person name="Kono N."/>
            <person name="Nakamura H."/>
            <person name="Mori M."/>
            <person name="Yoshida Y."/>
            <person name="Ohtoshi R."/>
            <person name="Malay A.D."/>
            <person name="Moran D.A.P."/>
            <person name="Tomita M."/>
            <person name="Numata K."/>
            <person name="Arakawa K."/>
        </authorList>
    </citation>
    <scope>NUCLEOTIDE SEQUENCE</scope>
</reference>
<keyword evidence="2" id="KW-1185">Reference proteome</keyword>
<name>A0A8X6MNW7_NEPPI</name>
<dbReference type="EMBL" id="BMAW01049339">
    <property type="protein sequence ID" value="GFS70172.1"/>
    <property type="molecule type" value="Genomic_DNA"/>
</dbReference>
<dbReference type="Pfam" id="PF05380">
    <property type="entry name" value="Peptidase_A17"/>
    <property type="match status" value="1"/>
</dbReference>
<dbReference type="Proteomes" id="UP000887013">
    <property type="component" value="Unassembled WGS sequence"/>
</dbReference>
<protein>
    <submittedName>
        <fullName evidence="1">Integrase_H2C2 domain-containing protein</fullName>
    </submittedName>
</protein>
<evidence type="ECO:0000313" key="2">
    <source>
        <dbReference type="Proteomes" id="UP000887013"/>
    </source>
</evidence>
<accession>A0A8X6MNW7</accession>
<dbReference type="OrthoDB" id="6777813at2759"/>
<dbReference type="InterPro" id="IPR008042">
    <property type="entry name" value="Retrotrans_Pao"/>
</dbReference>
<sequence length="203" mass="22947">MSLNKVGEMELLFYTFGSKVPIRIKCAAVQMKIREILDKDEVIIEALESDEVTSAPLEFAPIDIMNELTMKGINLYDVDYGVFGNENISLIIGADHYFNIVSGEMKRLNPKLVAIESKFGWLLSAVIFLRKMEKDIISVSFACAKSRVAPLRQTTIPRLEILACCIGARLSTVVIKAIGLENIPVFYWSDYLTALYWIERNEN</sequence>
<comment type="caution">
    <text evidence="1">The sequence shown here is derived from an EMBL/GenBank/DDBJ whole genome shotgun (WGS) entry which is preliminary data.</text>
</comment>
<gene>
    <name evidence="1" type="primary">AVEN_116917_1</name>
    <name evidence="1" type="ORF">NPIL_557871</name>
</gene>
<evidence type="ECO:0000313" key="1">
    <source>
        <dbReference type="EMBL" id="GFS70172.1"/>
    </source>
</evidence>